<dbReference type="PANTHER" id="PTHR46082:SF6">
    <property type="entry name" value="AAA+ ATPASE DOMAIN-CONTAINING PROTEIN-RELATED"/>
    <property type="match status" value="1"/>
</dbReference>
<feature type="domain" description="Zn(2)-C6 fungal-type" evidence="2">
    <location>
        <begin position="13"/>
        <end position="43"/>
    </location>
</feature>
<dbReference type="AlphaFoldDB" id="A0A2J6S4U4"/>
<dbReference type="InterPro" id="IPR053137">
    <property type="entry name" value="NLR-like"/>
</dbReference>
<evidence type="ECO:0000259" key="2">
    <source>
        <dbReference type="Pfam" id="PF00172"/>
    </source>
</evidence>
<dbReference type="SUPFAM" id="SSF48452">
    <property type="entry name" value="TPR-like"/>
    <property type="match status" value="1"/>
</dbReference>
<dbReference type="Pfam" id="PF13374">
    <property type="entry name" value="TPR_10"/>
    <property type="match status" value="3"/>
</dbReference>
<keyword evidence="1" id="KW-0539">Nucleus</keyword>
<evidence type="ECO:0000313" key="3">
    <source>
        <dbReference type="EMBL" id="PMD45786.1"/>
    </source>
</evidence>
<dbReference type="GO" id="GO:0008270">
    <property type="term" value="F:zinc ion binding"/>
    <property type="evidence" value="ECO:0007669"/>
    <property type="project" value="InterPro"/>
</dbReference>
<sequence length="476" mass="53217">MRKAVAKVRQNSACIRCRILKKQGDGNLPCDSCISSENSKCLLGQPSIRDTCSDLGLFGIGYEVIFQSPLPDNMLDTTDEHAVSSGFSKNDLDELDLTLLSLFDPVDLFRIHWQDIGELSALSYIPANFLPPLPKRFREVNGLPLAGLGIELARSTVLAYNYTVEITRLRKAGAGRVVEPAEEVAQLLCAASRARHGRKMIDILQLKVEDFRSCRLSLPEGMVLARCILTIMEIVSGIGEDFNGIILFPSCFHIKKLLPQKIAAGSQLTRILSGWLSDLSQRLVPALQERWKHVKELRAQIMEKRRGLLGEEHPDTLLSMNDLALTFICQKRWKEVEQLLVPAMKTSRNVLSKEHSTTLVITSNLAVAYYYQGQWKEAEKLFVHVLKTRREVLGEEHPDTLMSMNNLATMFMHQYRWKEARAVEGGRKTTCTSDGDKEKSSVRGKFGLTSGTGVILVRLELPDAIVVGAMGSSHRL</sequence>
<name>A0A2J6S4U4_HYAVF</name>
<dbReference type="InterPro" id="IPR001138">
    <property type="entry name" value="Zn2Cys6_DnaBD"/>
</dbReference>
<protein>
    <recommendedName>
        <fullName evidence="2">Zn(2)-C6 fungal-type domain-containing protein</fullName>
    </recommendedName>
</protein>
<evidence type="ECO:0000256" key="1">
    <source>
        <dbReference type="ARBA" id="ARBA00023242"/>
    </source>
</evidence>
<dbReference type="Pfam" id="PF00172">
    <property type="entry name" value="Zn_clus"/>
    <property type="match status" value="1"/>
</dbReference>
<organism evidence="3 4">
    <name type="scientific">Hyaloscypha variabilis (strain UAMH 11265 / GT02V1 / F)</name>
    <name type="common">Meliniomyces variabilis</name>
    <dbReference type="NCBI Taxonomy" id="1149755"/>
    <lineage>
        <taxon>Eukaryota</taxon>
        <taxon>Fungi</taxon>
        <taxon>Dikarya</taxon>
        <taxon>Ascomycota</taxon>
        <taxon>Pezizomycotina</taxon>
        <taxon>Leotiomycetes</taxon>
        <taxon>Helotiales</taxon>
        <taxon>Hyaloscyphaceae</taxon>
        <taxon>Hyaloscypha</taxon>
        <taxon>Hyaloscypha variabilis</taxon>
    </lineage>
</organism>
<reference evidence="3 4" key="1">
    <citation type="submission" date="2016-04" db="EMBL/GenBank/DDBJ databases">
        <title>A degradative enzymes factory behind the ericoid mycorrhizal symbiosis.</title>
        <authorList>
            <consortium name="DOE Joint Genome Institute"/>
            <person name="Martino E."/>
            <person name="Morin E."/>
            <person name="Grelet G."/>
            <person name="Kuo A."/>
            <person name="Kohler A."/>
            <person name="Daghino S."/>
            <person name="Barry K."/>
            <person name="Choi C."/>
            <person name="Cichocki N."/>
            <person name="Clum A."/>
            <person name="Copeland A."/>
            <person name="Hainaut M."/>
            <person name="Haridas S."/>
            <person name="Labutti K."/>
            <person name="Lindquist E."/>
            <person name="Lipzen A."/>
            <person name="Khouja H.-R."/>
            <person name="Murat C."/>
            <person name="Ohm R."/>
            <person name="Olson A."/>
            <person name="Spatafora J."/>
            <person name="Veneault-Fourrey C."/>
            <person name="Henrissat B."/>
            <person name="Grigoriev I."/>
            <person name="Martin F."/>
            <person name="Perotto S."/>
        </authorList>
    </citation>
    <scope>NUCLEOTIDE SEQUENCE [LARGE SCALE GENOMIC DNA]</scope>
    <source>
        <strain evidence="3 4">F</strain>
    </source>
</reference>
<dbReference type="PANTHER" id="PTHR46082">
    <property type="entry name" value="ATP/GTP-BINDING PROTEIN-RELATED"/>
    <property type="match status" value="1"/>
</dbReference>
<proteinExistence type="predicted"/>
<dbReference type="STRING" id="1149755.A0A2J6S4U4"/>
<keyword evidence="4" id="KW-1185">Reference proteome</keyword>
<evidence type="ECO:0000313" key="4">
    <source>
        <dbReference type="Proteomes" id="UP000235786"/>
    </source>
</evidence>
<dbReference type="InterPro" id="IPR011990">
    <property type="entry name" value="TPR-like_helical_dom_sf"/>
</dbReference>
<accession>A0A2J6S4U4</accession>
<gene>
    <name evidence="3" type="ORF">L207DRAFT_508565</name>
</gene>
<dbReference type="Gene3D" id="1.25.40.10">
    <property type="entry name" value="Tetratricopeptide repeat domain"/>
    <property type="match status" value="1"/>
</dbReference>
<dbReference type="GO" id="GO:0000981">
    <property type="term" value="F:DNA-binding transcription factor activity, RNA polymerase II-specific"/>
    <property type="evidence" value="ECO:0007669"/>
    <property type="project" value="InterPro"/>
</dbReference>
<dbReference type="OrthoDB" id="626167at2759"/>
<dbReference type="EMBL" id="KZ613940">
    <property type="protein sequence ID" value="PMD45786.1"/>
    <property type="molecule type" value="Genomic_DNA"/>
</dbReference>
<dbReference type="Proteomes" id="UP000235786">
    <property type="component" value="Unassembled WGS sequence"/>
</dbReference>